<proteinExistence type="predicted"/>
<feature type="region of interest" description="Disordered" evidence="1">
    <location>
        <begin position="319"/>
        <end position="384"/>
    </location>
</feature>
<protein>
    <recommendedName>
        <fullName evidence="2">MATH domain-containing protein</fullName>
    </recommendedName>
</protein>
<organism evidence="3 4">
    <name type="scientific">Quercus lobata</name>
    <name type="common">Valley oak</name>
    <dbReference type="NCBI Taxonomy" id="97700"/>
    <lineage>
        <taxon>Eukaryota</taxon>
        <taxon>Viridiplantae</taxon>
        <taxon>Streptophyta</taxon>
        <taxon>Embryophyta</taxon>
        <taxon>Tracheophyta</taxon>
        <taxon>Spermatophyta</taxon>
        <taxon>Magnoliopsida</taxon>
        <taxon>eudicotyledons</taxon>
        <taxon>Gunneridae</taxon>
        <taxon>Pentapetalae</taxon>
        <taxon>rosids</taxon>
        <taxon>fabids</taxon>
        <taxon>Fagales</taxon>
        <taxon>Fagaceae</taxon>
        <taxon>Quercus</taxon>
    </lineage>
</organism>
<evidence type="ECO:0000313" key="4">
    <source>
        <dbReference type="Proteomes" id="UP000594261"/>
    </source>
</evidence>
<dbReference type="SUPFAM" id="SSF49599">
    <property type="entry name" value="TRAF domain-like"/>
    <property type="match status" value="2"/>
</dbReference>
<feature type="domain" description="MATH" evidence="2">
    <location>
        <begin position="26"/>
        <end position="161"/>
    </location>
</feature>
<dbReference type="Proteomes" id="UP000594261">
    <property type="component" value="Chromosome 4"/>
</dbReference>
<dbReference type="Gramene" id="QL04p033624:mrna">
    <property type="protein sequence ID" value="QL04p033624:mrna"/>
    <property type="gene ID" value="QL04p033624"/>
</dbReference>
<accession>A0A7N2LFD8</accession>
<sequence length="415" mass="47256">MKSGDSATTNFCDELSIKRSKRHLPPTHYMLKIESFSILSETVEKYDSGVFEAGGHKWRLSLYPKGNKKMNGSGHISLYLAIVETENLPRGWEIYVNFKLFVFDQIRDKYLTIHDADDSSIKRFHDMKTEWGFTKFLPLDTFNDVSHGYLVNDCCLFGVEVFVHKQSGKLECVSITEKPANCTLTWKIENFSALDEESYSQEFTVADSQWKILVYPKGNSNGKAKAISVYLCSCNCLLSDLKYFAEFKLRIRDQINKNHVENTAKHWFSKSLKDWGFSQFLLLQNLNDASKGFLVNDTLIVEAEIMAVSNIKLLPKVRGVQPDPEPNQPAQPGRPGLKTVRPDADNGRQRSPPRKPETGGSVDGRDPPRSCPISSTYTENRPDLVEIQPNLVEIRQDLFEIRSDPAKTRDFGKIR</sequence>
<dbReference type="PANTHER" id="PTHR46162">
    <property type="entry name" value="TRAF-LIKE FAMILY PROTEIN"/>
    <property type="match status" value="1"/>
</dbReference>
<dbReference type="OMA" id="ACHTICI"/>
<dbReference type="EnsemblPlants" id="QL04p033624:mrna">
    <property type="protein sequence ID" value="QL04p033624:mrna"/>
    <property type="gene ID" value="QL04p033624"/>
</dbReference>
<dbReference type="AlphaFoldDB" id="A0A7N2LFD8"/>
<reference evidence="3" key="2">
    <citation type="submission" date="2021-01" db="UniProtKB">
        <authorList>
            <consortium name="EnsemblPlants"/>
        </authorList>
    </citation>
    <scope>IDENTIFICATION</scope>
</reference>
<evidence type="ECO:0000313" key="3">
    <source>
        <dbReference type="EnsemblPlants" id="QL04p033624:mrna"/>
    </source>
</evidence>
<keyword evidence="4" id="KW-1185">Reference proteome</keyword>
<dbReference type="Gene3D" id="2.60.210.10">
    <property type="entry name" value="Apoptosis, Tumor Necrosis Factor Receptor Associated Protein 2, Chain A"/>
    <property type="match status" value="2"/>
</dbReference>
<dbReference type="InParanoid" id="A0A7N2LFD8"/>
<evidence type="ECO:0000256" key="1">
    <source>
        <dbReference type="SAM" id="MobiDB-lite"/>
    </source>
</evidence>
<feature type="domain" description="MATH" evidence="2">
    <location>
        <begin position="181"/>
        <end position="305"/>
    </location>
</feature>
<dbReference type="PROSITE" id="PS50144">
    <property type="entry name" value="MATH"/>
    <property type="match status" value="2"/>
</dbReference>
<dbReference type="InterPro" id="IPR008974">
    <property type="entry name" value="TRAF-like"/>
</dbReference>
<dbReference type="FunCoup" id="A0A7N2LFD8">
    <property type="interactions" value="196"/>
</dbReference>
<dbReference type="SMART" id="SM00061">
    <property type="entry name" value="MATH"/>
    <property type="match status" value="2"/>
</dbReference>
<reference evidence="3 4" key="1">
    <citation type="journal article" date="2016" name="G3 (Bethesda)">
        <title>First Draft Assembly and Annotation of the Genome of a California Endemic Oak Quercus lobata Nee (Fagaceae).</title>
        <authorList>
            <person name="Sork V.L."/>
            <person name="Fitz-Gibbon S.T."/>
            <person name="Puiu D."/>
            <person name="Crepeau M."/>
            <person name="Gugger P.F."/>
            <person name="Sherman R."/>
            <person name="Stevens K."/>
            <person name="Langley C.H."/>
            <person name="Pellegrini M."/>
            <person name="Salzberg S.L."/>
        </authorList>
    </citation>
    <scope>NUCLEOTIDE SEQUENCE [LARGE SCALE GENOMIC DNA]</scope>
    <source>
        <strain evidence="3 4">cv. SW786</strain>
    </source>
</reference>
<dbReference type="Pfam" id="PF22486">
    <property type="entry name" value="MATH_2"/>
    <property type="match status" value="2"/>
</dbReference>
<dbReference type="PANTHER" id="PTHR46162:SF55">
    <property type="entry name" value="MATH DOMAIN-CONTAINING PROTEIN"/>
    <property type="match status" value="1"/>
</dbReference>
<name>A0A7N2LFD8_QUELO</name>
<dbReference type="EMBL" id="LRBV02000004">
    <property type="status" value="NOT_ANNOTATED_CDS"/>
    <property type="molecule type" value="Genomic_DNA"/>
</dbReference>
<evidence type="ECO:0000259" key="2">
    <source>
        <dbReference type="PROSITE" id="PS50144"/>
    </source>
</evidence>
<dbReference type="InterPro" id="IPR002083">
    <property type="entry name" value="MATH/TRAF_dom"/>
</dbReference>
<dbReference type="CDD" id="cd00121">
    <property type="entry name" value="MATH"/>
    <property type="match status" value="2"/>
</dbReference>